<dbReference type="GO" id="GO:0016485">
    <property type="term" value="P:protein processing"/>
    <property type="evidence" value="ECO:0007669"/>
    <property type="project" value="UniProtKB-ARBA"/>
</dbReference>
<dbReference type="AlphaFoldDB" id="A0AAN7P1U2"/>
<evidence type="ECO:0000256" key="3">
    <source>
        <dbReference type="ARBA" id="ARBA00022525"/>
    </source>
</evidence>
<evidence type="ECO:0000256" key="1">
    <source>
        <dbReference type="ARBA" id="ARBA00004613"/>
    </source>
</evidence>
<dbReference type="GO" id="GO:0005576">
    <property type="term" value="C:extracellular region"/>
    <property type="evidence" value="ECO:0007669"/>
    <property type="project" value="UniProtKB-SubCell"/>
</dbReference>
<organism evidence="10 11">
    <name type="scientific">Aquatica leii</name>
    <dbReference type="NCBI Taxonomy" id="1421715"/>
    <lineage>
        <taxon>Eukaryota</taxon>
        <taxon>Metazoa</taxon>
        <taxon>Ecdysozoa</taxon>
        <taxon>Arthropoda</taxon>
        <taxon>Hexapoda</taxon>
        <taxon>Insecta</taxon>
        <taxon>Pterygota</taxon>
        <taxon>Neoptera</taxon>
        <taxon>Endopterygota</taxon>
        <taxon>Coleoptera</taxon>
        <taxon>Polyphaga</taxon>
        <taxon>Elateriformia</taxon>
        <taxon>Elateroidea</taxon>
        <taxon>Lampyridae</taxon>
        <taxon>Luciolinae</taxon>
        <taxon>Aquatica</taxon>
    </lineage>
</organism>
<sequence length="249" mass="27459">MKIFLILLFFVEILGFTPFQNPSDWKIIGGGFATEGEFPYQISFRINGKHGCGGSILNANTVLTAAHCIITTPESMQVVTGTNLISENGDVYDVRSFTKHENYDANKFINDIALLHISSNIKYSDLVQPIAVGIDEIGVNVECVLSGWGLTSYPGSVSTFLRYIRLKTISNKVCAEKHASSKYPITDDEICTYTRKGEGFCQGDSGGPLVFNQQQIGIVSWGKACAIGFPDVFTRVSAYYDWITENLHN</sequence>
<dbReference type="PANTHER" id="PTHR24276">
    <property type="entry name" value="POLYSERASE-RELATED"/>
    <property type="match status" value="1"/>
</dbReference>
<evidence type="ECO:0000313" key="11">
    <source>
        <dbReference type="Proteomes" id="UP001353858"/>
    </source>
</evidence>
<evidence type="ECO:0000313" key="10">
    <source>
        <dbReference type="EMBL" id="KAK4872346.1"/>
    </source>
</evidence>
<evidence type="ECO:0000259" key="9">
    <source>
        <dbReference type="PROSITE" id="PS50240"/>
    </source>
</evidence>
<proteinExistence type="inferred from homology"/>
<feature type="domain" description="Peptidase S1" evidence="9">
    <location>
        <begin position="27"/>
        <end position="248"/>
    </location>
</feature>
<dbReference type="InterPro" id="IPR001254">
    <property type="entry name" value="Trypsin_dom"/>
</dbReference>
<evidence type="ECO:0000256" key="6">
    <source>
        <dbReference type="ARBA" id="ARBA00022825"/>
    </source>
</evidence>
<dbReference type="CDD" id="cd00190">
    <property type="entry name" value="Tryp_SPc"/>
    <property type="match status" value="1"/>
</dbReference>
<keyword evidence="4" id="KW-0645">Protease</keyword>
<evidence type="ECO:0000256" key="5">
    <source>
        <dbReference type="ARBA" id="ARBA00022801"/>
    </source>
</evidence>
<protein>
    <recommendedName>
        <fullName evidence="9">Peptidase S1 domain-containing protein</fullName>
    </recommendedName>
</protein>
<dbReference type="SMART" id="SM00020">
    <property type="entry name" value="Tryp_SPc"/>
    <property type="match status" value="1"/>
</dbReference>
<dbReference type="Proteomes" id="UP001353858">
    <property type="component" value="Unassembled WGS sequence"/>
</dbReference>
<dbReference type="EMBL" id="JARPUR010000007">
    <property type="protein sequence ID" value="KAK4872346.1"/>
    <property type="molecule type" value="Genomic_DNA"/>
</dbReference>
<dbReference type="PROSITE" id="PS50240">
    <property type="entry name" value="TRYPSIN_DOM"/>
    <property type="match status" value="1"/>
</dbReference>
<dbReference type="GO" id="GO:0004252">
    <property type="term" value="F:serine-type endopeptidase activity"/>
    <property type="evidence" value="ECO:0007669"/>
    <property type="project" value="InterPro"/>
</dbReference>
<dbReference type="Pfam" id="PF00089">
    <property type="entry name" value="Trypsin"/>
    <property type="match status" value="1"/>
</dbReference>
<keyword evidence="7" id="KW-1015">Disulfide bond</keyword>
<feature type="chain" id="PRO_5042979027" description="Peptidase S1 domain-containing protein" evidence="8">
    <location>
        <begin position="16"/>
        <end position="249"/>
    </location>
</feature>
<keyword evidence="6" id="KW-0720">Serine protease</keyword>
<dbReference type="SUPFAM" id="SSF50494">
    <property type="entry name" value="Trypsin-like serine proteases"/>
    <property type="match status" value="1"/>
</dbReference>
<comment type="subcellular location">
    <subcellularLocation>
        <location evidence="1">Secreted</location>
    </subcellularLocation>
</comment>
<dbReference type="InterPro" id="IPR043504">
    <property type="entry name" value="Peptidase_S1_PA_chymotrypsin"/>
</dbReference>
<evidence type="ECO:0000256" key="7">
    <source>
        <dbReference type="ARBA" id="ARBA00023157"/>
    </source>
</evidence>
<accession>A0AAN7P1U2</accession>
<comment type="similarity">
    <text evidence="2">Belongs to the peptidase S1 family.</text>
</comment>
<comment type="caution">
    <text evidence="10">The sequence shown here is derived from an EMBL/GenBank/DDBJ whole genome shotgun (WGS) entry which is preliminary data.</text>
</comment>
<evidence type="ECO:0000256" key="2">
    <source>
        <dbReference type="ARBA" id="ARBA00007664"/>
    </source>
</evidence>
<evidence type="ECO:0000256" key="4">
    <source>
        <dbReference type="ARBA" id="ARBA00022670"/>
    </source>
</evidence>
<dbReference type="FunFam" id="2.40.10.10:FF:000047">
    <property type="entry name" value="Trypsin eta"/>
    <property type="match status" value="1"/>
</dbReference>
<dbReference type="InterPro" id="IPR018114">
    <property type="entry name" value="TRYPSIN_HIS"/>
</dbReference>
<dbReference type="InterPro" id="IPR050430">
    <property type="entry name" value="Peptidase_S1"/>
</dbReference>
<dbReference type="InterPro" id="IPR009003">
    <property type="entry name" value="Peptidase_S1_PA"/>
</dbReference>
<name>A0AAN7P1U2_9COLE</name>
<keyword evidence="5" id="KW-0378">Hydrolase</keyword>
<keyword evidence="3" id="KW-0964">Secreted</keyword>
<dbReference type="PROSITE" id="PS00134">
    <property type="entry name" value="TRYPSIN_HIS"/>
    <property type="match status" value="1"/>
</dbReference>
<dbReference type="PRINTS" id="PR00722">
    <property type="entry name" value="CHYMOTRYPSIN"/>
</dbReference>
<keyword evidence="8" id="KW-0732">Signal</keyword>
<dbReference type="Gene3D" id="2.40.10.10">
    <property type="entry name" value="Trypsin-like serine proteases"/>
    <property type="match status" value="2"/>
</dbReference>
<keyword evidence="11" id="KW-1185">Reference proteome</keyword>
<gene>
    <name evidence="10" type="ORF">RN001_014375</name>
</gene>
<evidence type="ECO:0000256" key="8">
    <source>
        <dbReference type="SAM" id="SignalP"/>
    </source>
</evidence>
<dbReference type="PANTHER" id="PTHR24276:SF96">
    <property type="entry name" value="PEPTIDASE S1 DOMAIN-CONTAINING PROTEIN"/>
    <property type="match status" value="1"/>
</dbReference>
<dbReference type="InterPro" id="IPR001314">
    <property type="entry name" value="Peptidase_S1A"/>
</dbReference>
<feature type="signal peptide" evidence="8">
    <location>
        <begin position="1"/>
        <end position="15"/>
    </location>
</feature>
<reference evidence="11" key="1">
    <citation type="submission" date="2023-01" db="EMBL/GenBank/DDBJ databases">
        <title>Key to firefly adult light organ development and bioluminescence: homeobox transcription factors regulate luciferase expression and transportation to peroxisome.</title>
        <authorList>
            <person name="Fu X."/>
        </authorList>
    </citation>
    <scope>NUCLEOTIDE SEQUENCE [LARGE SCALE GENOMIC DNA]</scope>
</reference>